<sequence length="380" mass="41167">MFQPGASVVDSAMVPAGVVQPADQREQLRAAVIAGPAGFGGLDERVTGRLWPVLVGPELIGRAQAQAGHVDGRRRVLTGAVTAMIVLGLCLFRRESVGVVTARVTERIPRVRVEGTPSGSAVSKARARVPATVWEHLFLAAAADMPPAGTQSYVFGLLVTAIDGTVFDLADTAQMRAGFTTPSKGRFPQARMVALVACGNRWLLAARIDSSGVSEQVLADRLVDQLRPDTINLADRGFFSMDRWVRAAATGAHLVWRVKNGARSLPARLDQTLPDASAWVMLHESDAMLARRRKTGGDKSLTRLQPVLARLVEFTVTSRDRAGRPVKTSRYRVLTTLLDQRRYPADQIAALYAECRAPGLMETSKPGRNTSDARTEEVQR</sequence>
<evidence type="ECO:0000259" key="3">
    <source>
        <dbReference type="Pfam" id="PF13006"/>
    </source>
</evidence>
<dbReference type="InterPro" id="IPR012337">
    <property type="entry name" value="RNaseH-like_sf"/>
</dbReference>
<dbReference type="Pfam" id="PF01609">
    <property type="entry name" value="DDE_Tnp_1"/>
    <property type="match status" value="1"/>
</dbReference>
<feature type="compositionally biased region" description="Basic and acidic residues" evidence="1">
    <location>
        <begin position="371"/>
        <end position="380"/>
    </location>
</feature>
<feature type="domain" description="Transposase IS4-like" evidence="2">
    <location>
        <begin position="158"/>
        <end position="353"/>
    </location>
</feature>
<dbReference type="InterPro" id="IPR002559">
    <property type="entry name" value="Transposase_11"/>
</dbReference>
<evidence type="ECO:0000256" key="1">
    <source>
        <dbReference type="SAM" id="MobiDB-lite"/>
    </source>
</evidence>
<feature type="domain" description="Transposase IS4 N-terminal" evidence="3">
    <location>
        <begin position="55"/>
        <end position="138"/>
    </location>
</feature>
<dbReference type="Proteomes" id="UP000246050">
    <property type="component" value="Unassembled WGS sequence"/>
</dbReference>
<reference evidence="4 5" key="1">
    <citation type="submission" date="2018-05" db="EMBL/GenBank/DDBJ databases">
        <title>Micromonosporas from Atacama Desert.</title>
        <authorList>
            <person name="Carro L."/>
            <person name="Golinska P."/>
            <person name="Klenk H.-P."/>
            <person name="Goodfellow M."/>
        </authorList>
    </citation>
    <scope>NUCLEOTIDE SEQUENCE [LARGE SCALE GENOMIC DNA]</scope>
    <source>
        <strain evidence="4 5">4G51</strain>
    </source>
</reference>
<proteinExistence type="predicted"/>
<dbReference type="PANTHER" id="PTHR37529">
    <property type="entry name" value="TRANSPOSASE INSG FOR INSERTION SEQUENCE ELEMENT IS4-RELATED"/>
    <property type="match status" value="1"/>
</dbReference>
<evidence type="ECO:0000313" key="5">
    <source>
        <dbReference type="Proteomes" id="UP000246050"/>
    </source>
</evidence>
<dbReference type="InterPro" id="IPR024473">
    <property type="entry name" value="Transposases_IS4_N"/>
</dbReference>
<organism evidence="4 5">
    <name type="scientific">Micromonospora sicca</name>
    <dbReference type="NCBI Taxonomy" id="2202420"/>
    <lineage>
        <taxon>Bacteria</taxon>
        <taxon>Bacillati</taxon>
        <taxon>Actinomycetota</taxon>
        <taxon>Actinomycetes</taxon>
        <taxon>Micromonosporales</taxon>
        <taxon>Micromonosporaceae</taxon>
        <taxon>Micromonospora</taxon>
    </lineage>
</organism>
<comment type="caution">
    <text evidence="4">The sequence shown here is derived from an EMBL/GenBank/DDBJ whole genome shotgun (WGS) entry which is preliminary data.</text>
</comment>
<dbReference type="GO" id="GO:0006313">
    <property type="term" value="P:DNA transposition"/>
    <property type="evidence" value="ECO:0007669"/>
    <property type="project" value="InterPro"/>
</dbReference>
<dbReference type="EMBL" id="QGKS01000471">
    <property type="protein sequence ID" value="PWR07555.1"/>
    <property type="molecule type" value="Genomic_DNA"/>
</dbReference>
<gene>
    <name evidence="4" type="ORF">DKT69_34635</name>
</gene>
<feature type="region of interest" description="Disordered" evidence="1">
    <location>
        <begin position="360"/>
        <end position="380"/>
    </location>
</feature>
<accession>A0A317D4Q6</accession>
<dbReference type="PANTHER" id="PTHR37529:SF1">
    <property type="entry name" value="TRANSPOSASE INSG FOR INSERTION SEQUENCE ELEMENT IS4-RELATED"/>
    <property type="match status" value="1"/>
</dbReference>
<dbReference type="Pfam" id="PF13006">
    <property type="entry name" value="Nterm_IS4"/>
    <property type="match status" value="1"/>
</dbReference>
<dbReference type="GO" id="GO:0003677">
    <property type="term" value="F:DNA binding"/>
    <property type="evidence" value="ECO:0007669"/>
    <property type="project" value="InterPro"/>
</dbReference>
<dbReference type="SUPFAM" id="SSF53098">
    <property type="entry name" value="Ribonuclease H-like"/>
    <property type="match status" value="1"/>
</dbReference>
<dbReference type="NCBIfam" id="NF033592">
    <property type="entry name" value="transpos_IS4_1"/>
    <property type="match status" value="1"/>
</dbReference>
<name>A0A317D4Q6_9ACTN</name>
<dbReference type="GO" id="GO:0004803">
    <property type="term" value="F:transposase activity"/>
    <property type="evidence" value="ECO:0007669"/>
    <property type="project" value="InterPro"/>
</dbReference>
<dbReference type="InterPro" id="IPR047952">
    <property type="entry name" value="Transpos_IS4"/>
</dbReference>
<protein>
    <submittedName>
        <fullName evidence="4">IS4 family transposase</fullName>
    </submittedName>
</protein>
<evidence type="ECO:0000259" key="2">
    <source>
        <dbReference type="Pfam" id="PF01609"/>
    </source>
</evidence>
<dbReference type="AlphaFoldDB" id="A0A317D4Q6"/>
<evidence type="ECO:0000313" key="4">
    <source>
        <dbReference type="EMBL" id="PWR07555.1"/>
    </source>
</evidence>